<dbReference type="GeneID" id="30200446"/>
<dbReference type="Gene3D" id="3.30.40.10">
    <property type="entry name" value="Zinc/RING finger domain, C3HC4 (zinc finger)"/>
    <property type="match status" value="1"/>
</dbReference>
<dbReference type="PROSITE" id="PS00518">
    <property type="entry name" value="ZF_RING_1"/>
    <property type="match status" value="1"/>
</dbReference>
<dbReference type="InterPro" id="IPR001841">
    <property type="entry name" value="Znf_RING"/>
</dbReference>
<accession>A0A1E3P6F6</accession>
<dbReference type="OrthoDB" id="6105938at2759"/>
<dbReference type="SMART" id="SM00184">
    <property type="entry name" value="RING"/>
    <property type="match status" value="1"/>
</dbReference>
<evidence type="ECO:0000256" key="3">
    <source>
        <dbReference type="ARBA" id="ARBA00022833"/>
    </source>
</evidence>
<evidence type="ECO:0000313" key="7">
    <source>
        <dbReference type="EMBL" id="ODQ61006.1"/>
    </source>
</evidence>
<feature type="compositionally biased region" description="Acidic residues" evidence="5">
    <location>
        <begin position="290"/>
        <end position="302"/>
    </location>
</feature>
<dbReference type="Proteomes" id="UP000094112">
    <property type="component" value="Unassembled WGS sequence"/>
</dbReference>
<keyword evidence="8" id="KW-1185">Reference proteome</keyword>
<dbReference type="PROSITE" id="PS50089">
    <property type="entry name" value="ZF_RING_2"/>
    <property type="match status" value="1"/>
</dbReference>
<sequence length="323" mass="36711">MDQSIEKVILEAEPNLTNHLVKKALESTLCPICQDHMFVPFMTKCGHNFCYECITSWIQTNQTCPACRSELVEEPYLNVHVQDMVNTLVDTCQKISSLSQNVLRDRALKVKQYKLDVTHDNLFKRVFKSTGHAVVDISDGVARCSNCHWEVRGNRCPNCHIHLRNTYIDEISSADTDFSVDDFRGVDLELESGDSSDDGFNINRDMSDGDGDFIDDRSIGEMEIADVNPELTDASRDSSPVRQPGRRYVPTFIDDDEPWEDGQSSTHSEYYETWNGFEDDVHQPFPIIDAPEDANSEDDEDCVSPRRRRAVRVLDDTDESDGV</sequence>
<dbReference type="AlphaFoldDB" id="A0A1E3P6F6"/>
<feature type="region of interest" description="Disordered" evidence="5">
    <location>
        <begin position="232"/>
        <end position="266"/>
    </location>
</feature>
<dbReference type="PANTHER" id="PTHR23327">
    <property type="entry name" value="RING FINGER PROTEIN 127"/>
    <property type="match status" value="1"/>
</dbReference>
<evidence type="ECO:0000313" key="8">
    <source>
        <dbReference type="Proteomes" id="UP000094112"/>
    </source>
</evidence>
<dbReference type="Pfam" id="PF00097">
    <property type="entry name" value="zf-C3HC4"/>
    <property type="match status" value="1"/>
</dbReference>
<keyword evidence="1" id="KW-0479">Metal-binding</keyword>
<organism evidence="7 8">
    <name type="scientific">Wickerhamomyces anomalus (strain ATCC 58044 / CBS 1984 / NCYC 433 / NRRL Y-366-8)</name>
    <name type="common">Yeast</name>
    <name type="synonym">Hansenula anomala</name>
    <dbReference type="NCBI Taxonomy" id="683960"/>
    <lineage>
        <taxon>Eukaryota</taxon>
        <taxon>Fungi</taxon>
        <taxon>Dikarya</taxon>
        <taxon>Ascomycota</taxon>
        <taxon>Saccharomycotina</taxon>
        <taxon>Saccharomycetes</taxon>
        <taxon>Phaffomycetales</taxon>
        <taxon>Wickerhamomycetaceae</taxon>
        <taxon>Wickerhamomyces</taxon>
    </lineage>
</organism>
<dbReference type="RefSeq" id="XP_019040213.1">
    <property type="nucleotide sequence ID" value="XM_019183200.1"/>
</dbReference>
<proteinExistence type="predicted"/>
<dbReference type="SUPFAM" id="SSF57850">
    <property type="entry name" value="RING/U-box"/>
    <property type="match status" value="1"/>
</dbReference>
<reference evidence="7 8" key="1">
    <citation type="journal article" date="2016" name="Proc. Natl. Acad. Sci. U.S.A.">
        <title>Comparative genomics of biotechnologically important yeasts.</title>
        <authorList>
            <person name="Riley R."/>
            <person name="Haridas S."/>
            <person name="Wolfe K.H."/>
            <person name="Lopes M.R."/>
            <person name="Hittinger C.T."/>
            <person name="Goeker M."/>
            <person name="Salamov A.A."/>
            <person name="Wisecaver J.H."/>
            <person name="Long T.M."/>
            <person name="Calvey C.H."/>
            <person name="Aerts A.L."/>
            <person name="Barry K.W."/>
            <person name="Choi C."/>
            <person name="Clum A."/>
            <person name="Coughlan A.Y."/>
            <person name="Deshpande S."/>
            <person name="Douglass A.P."/>
            <person name="Hanson S.J."/>
            <person name="Klenk H.-P."/>
            <person name="LaButti K.M."/>
            <person name="Lapidus A."/>
            <person name="Lindquist E.A."/>
            <person name="Lipzen A.M."/>
            <person name="Meier-Kolthoff J.P."/>
            <person name="Ohm R.A."/>
            <person name="Otillar R.P."/>
            <person name="Pangilinan J.L."/>
            <person name="Peng Y."/>
            <person name="Rokas A."/>
            <person name="Rosa C.A."/>
            <person name="Scheuner C."/>
            <person name="Sibirny A.A."/>
            <person name="Slot J.C."/>
            <person name="Stielow J.B."/>
            <person name="Sun H."/>
            <person name="Kurtzman C.P."/>
            <person name="Blackwell M."/>
            <person name="Grigoriev I.V."/>
            <person name="Jeffries T.W."/>
        </authorList>
    </citation>
    <scope>NUCLEOTIDE SEQUENCE [LARGE SCALE GENOMIC DNA]</scope>
    <source>
        <strain evidence="8">ATCC 58044 / CBS 1984 / NCYC 433 / NRRL Y-366-8</strain>
    </source>
</reference>
<evidence type="ECO:0000259" key="6">
    <source>
        <dbReference type="PROSITE" id="PS50089"/>
    </source>
</evidence>
<dbReference type="EMBL" id="KV454209">
    <property type="protein sequence ID" value="ODQ61006.1"/>
    <property type="molecule type" value="Genomic_DNA"/>
</dbReference>
<dbReference type="STRING" id="683960.A0A1E3P6F6"/>
<evidence type="ECO:0000256" key="4">
    <source>
        <dbReference type="PROSITE-ProRule" id="PRU00175"/>
    </source>
</evidence>
<evidence type="ECO:0000256" key="1">
    <source>
        <dbReference type="ARBA" id="ARBA00022723"/>
    </source>
</evidence>
<gene>
    <name evidence="7" type="ORF">WICANDRAFT_61569</name>
</gene>
<evidence type="ECO:0000256" key="5">
    <source>
        <dbReference type="SAM" id="MobiDB-lite"/>
    </source>
</evidence>
<feature type="domain" description="RING-type" evidence="6">
    <location>
        <begin position="30"/>
        <end position="68"/>
    </location>
</feature>
<dbReference type="InterPro" id="IPR013083">
    <property type="entry name" value="Znf_RING/FYVE/PHD"/>
</dbReference>
<name>A0A1E3P6F6_WICAA</name>
<evidence type="ECO:0000256" key="2">
    <source>
        <dbReference type="ARBA" id="ARBA00022771"/>
    </source>
</evidence>
<dbReference type="PANTHER" id="PTHR23327:SF51">
    <property type="entry name" value="TRANSCRIPTIONAL REGULATOR OF YEAST FORM ADHERENCE 3"/>
    <property type="match status" value="1"/>
</dbReference>
<keyword evidence="3" id="KW-0862">Zinc</keyword>
<dbReference type="GO" id="GO:0008270">
    <property type="term" value="F:zinc ion binding"/>
    <property type="evidence" value="ECO:0007669"/>
    <property type="project" value="UniProtKB-KW"/>
</dbReference>
<dbReference type="InterPro" id="IPR017907">
    <property type="entry name" value="Znf_RING_CS"/>
</dbReference>
<feature type="region of interest" description="Disordered" evidence="5">
    <location>
        <begin position="279"/>
        <end position="323"/>
    </location>
</feature>
<protein>
    <recommendedName>
        <fullName evidence="6">RING-type domain-containing protein</fullName>
    </recommendedName>
</protein>
<dbReference type="InterPro" id="IPR018957">
    <property type="entry name" value="Znf_C3HC4_RING-type"/>
</dbReference>
<keyword evidence="2 4" id="KW-0863">Zinc-finger</keyword>